<keyword evidence="3 6" id="KW-0812">Transmembrane</keyword>
<protein>
    <recommendedName>
        <fullName evidence="6">Probable membrane transporter protein</fullName>
    </recommendedName>
</protein>
<feature type="transmembrane region" description="Helical" evidence="6">
    <location>
        <begin position="203"/>
        <end position="227"/>
    </location>
</feature>
<feature type="region of interest" description="Disordered" evidence="7">
    <location>
        <begin position="326"/>
        <end position="366"/>
    </location>
</feature>
<keyword evidence="9" id="KW-1185">Reference proteome</keyword>
<evidence type="ECO:0000256" key="7">
    <source>
        <dbReference type="SAM" id="MobiDB-lite"/>
    </source>
</evidence>
<evidence type="ECO:0000256" key="6">
    <source>
        <dbReference type="RuleBase" id="RU363041"/>
    </source>
</evidence>
<dbReference type="EMBL" id="SDKM01000018">
    <property type="protein sequence ID" value="RYP85211.1"/>
    <property type="molecule type" value="Genomic_DNA"/>
</dbReference>
<feature type="transmembrane region" description="Helical" evidence="6">
    <location>
        <begin position="81"/>
        <end position="100"/>
    </location>
</feature>
<comment type="subcellular location">
    <subcellularLocation>
        <location evidence="6">Cell membrane</location>
        <topology evidence="6">Multi-pass membrane protein</topology>
    </subcellularLocation>
    <subcellularLocation>
        <location evidence="1">Membrane</location>
        <topology evidence="1">Multi-pass membrane protein</topology>
    </subcellularLocation>
</comment>
<dbReference type="Pfam" id="PF01925">
    <property type="entry name" value="TauE"/>
    <property type="match status" value="1"/>
</dbReference>
<feature type="compositionally biased region" description="Polar residues" evidence="7">
    <location>
        <begin position="343"/>
        <end position="353"/>
    </location>
</feature>
<dbReference type="InterPro" id="IPR002781">
    <property type="entry name" value="TM_pro_TauE-like"/>
</dbReference>
<dbReference type="AlphaFoldDB" id="A0A4Q4ZD10"/>
<gene>
    <name evidence="8" type="ORF">EKO23_13210</name>
</gene>
<name>A0A4Q4ZD10_9ACTN</name>
<feature type="transmembrane region" description="Helical" evidence="6">
    <location>
        <begin position="247"/>
        <end position="264"/>
    </location>
</feature>
<accession>A0A4Q4ZD10</accession>
<evidence type="ECO:0000313" key="8">
    <source>
        <dbReference type="EMBL" id="RYP85211.1"/>
    </source>
</evidence>
<evidence type="ECO:0000256" key="4">
    <source>
        <dbReference type="ARBA" id="ARBA00022989"/>
    </source>
</evidence>
<dbReference type="PANTHER" id="PTHR43701:SF2">
    <property type="entry name" value="MEMBRANE TRANSPORTER PROTEIN YJNA-RELATED"/>
    <property type="match status" value="1"/>
</dbReference>
<keyword evidence="6" id="KW-1003">Cell membrane</keyword>
<keyword evidence="5 6" id="KW-0472">Membrane</keyword>
<dbReference type="RefSeq" id="WP_134718026.1">
    <property type="nucleotide sequence ID" value="NZ_SDKM01000018.1"/>
</dbReference>
<feature type="transmembrane region" description="Helical" evidence="6">
    <location>
        <begin position="284"/>
        <end position="302"/>
    </location>
</feature>
<dbReference type="GO" id="GO:0005886">
    <property type="term" value="C:plasma membrane"/>
    <property type="evidence" value="ECO:0007669"/>
    <property type="project" value="UniProtKB-SubCell"/>
</dbReference>
<comment type="caution">
    <text evidence="8">The sequence shown here is derived from an EMBL/GenBank/DDBJ whole genome shotgun (WGS) entry which is preliminary data.</text>
</comment>
<dbReference type="Proteomes" id="UP000295198">
    <property type="component" value="Unassembled WGS sequence"/>
</dbReference>
<dbReference type="InterPro" id="IPR051598">
    <property type="entry name" value="TSUP/Inactive_protease-like"/>
</dbReference>
<sequence>MADLITLTFLSILVAGFLVGVVVGLTGMGGGALMTPALIFLGVGDAATVVTADLTAAAVYKTGGAVVHAREGSPNIQLAKWLIIGSVPMALLGPHLVAWFTDPDEIDDVLKMCIGFALLLAAATYALRLYINLVRVRGGGPEGDPNPKIRPLPTLLVGALGGLLVGITSVGSGSVIMIALLMLYPGLSAVKLVGTDLVQAVPLVLAAAISNIALHGLDLQLTIPLILGSVPGTILGSKIAPRVPQSVIRRGIVVVLTMSGVALLDKAGWAPLGAGEDETHPMLIAGIGVAMLVLVPLVWGLLRKQQGLPMFGAPYVADLDDPRYVGTGRAHAHGHPRPPHESPASQQPRQTGNPAHEESRDRDHGA</sequence>
<feature type="compositionally biased region" description="Basic and acidic residues" evidence="7">
    <location>
        <begin position="355"/>
        <end position="366"/>
    </location>
</feature>
<keyword evidence="4 6" id="KW-1133">Transmembrane helix</keyword>
<reference evidence="8 9" key="1">
    <citation type="submission" date="2019-01" db="EMBL/GenBank/DDBJ databases">
        <title>Nocardioides guangzhouensis sp. nov., an actinobacterium isolated from soil.</title>
        <authorList>
            <person name="Fu Y."/>
            <person name="Cai Y."/>
            <person name="Lin Z."/>
            <person name="Chen P."/>
        </authorList>
    </citation>
    <scope>NUCLEOTIDE SEQUENCE [LARGE SCALE GENOMIC DNA]</scope>
    <source>
        <strain evidence="8 9">130</strain>
    </source>
</reference>
<feature type="transmembrane region" description="Helical" evidence="6">
    <location>
        <begin position="37"/>
        <end position="60"/>
    </location>
</feature>
<evidence type="ECO:0000256" key="3">
    <source>
        <dbReference type="ARBA" id="ARBA00022692"/>
    </source>
</evidence>
<feature type="transmembrane region" description="Helical" evidence="6">
    <location>
        <begin position="152"/>
        <end position="183"/>
    </location>
</feature>
<comment type="similarity">
    <text evidence="2 6">Belongs to the 4-toluene sulfonate uptake permease (TSUP) (TC 2.A.102) family.</text>
</comment>
<dbReference type="PANTHER" id="PTHR43701">
    <property type="entry name" value="MEMBRANE TRANSPORTER PROTEIN MJ0441-RELATED"/>
    <property type="match status" value="1"/>
</dbReference>
<feature type="transmembrane region" description="Helical" evidence="6">
    <location>
        <begin position="7"/>
        <end position="25"/>
    </location>
</feature>
<proteinExistence type="inferred from homology"/>
<organism evidence="8 9">
    <name type="scientific">Nocardioides guangzhouensis</name>
    <dbReference type="NCBI Taxonomy" id="2497878"/>
    <lineage>
        <taxon>Bacteria</taxon>
        <taxon>Bacillati</taxon>
        <taxon>Actinomycetota</taxon>
        <taxon>Actinomycetes</taxon>
        <taxon>Propionibacteriales</taxon>
        <taxon>Nocardioidaceae</taxon>
        <taxon>Nocardioides</taxon>
    </lineage>
</organism>
<feature type="transmembrane region" description="Helical" evidence="6">
    <location>
        <begin position="112"/>
        <end position="131"/>
    </location>
</feature>
<evidence type="ECO:0000256" key="1">
    <source>
        <dbReference type="ARBA" id="ARBA00004141"/>
    </source>
</evidence>
<evidence type="ECO:0000313" key="9">
    <source>
        <dbReference type="Proteomes" id="UP000295198"/>
    </source>
</evidence>
<dbReference type="OrthoDB" id="5189995at2"/>
<evidence type="ECO:0000256" key="5">
    <source>
        <dbReference type="ARBA" id="ARBA00023136"/>
    </source>
</evidence>
<evidence type="ECO:0000256" key="2">
    <source>
        <dbReference type="ARBA" id="ARBA00009142"/>
    </source>
</evidence>